<evidence type="ECO:0000256" key="5">
    <source>
        <dbReference type="ARBA" id="ARBA00022692"/>
    </source>
</evidence>
<dbReference type="OrthoDB" id="9775735at2"/>
<dbReference type="AlphaFoldDB" id="J7IYZ8"/>
<feature type="transmembrane region" description="Helical" evidence="8">
    <location>
        <begin position="90"/>
        <end position="109"/>
    </location>
</feature>
<dbReference type="KEGG" id="dmi:Desmer_2354"/>
<dbReference type="PROSITE" id="PS01303">
    <property type="entry name" value="BCCT"/>
    <property type="match status" value="1"/>
</dbReference>
<feature type="transmembrane region" description="Helical" evidence="8">
    <location>
        <begin position="12"/>
        <end position="29"/>
    </location>
</feature>
<comment type="similarity">
    <text evidence="2">Belongs to the BCCT transporter (TC 2.A.15) family.</text>
</comment>
<feature type="transmembrane region" description="Helical" evidence="8">
    <location>
        <begin position="227"/>
        <end position="248"/>
    </location>
</feature>
<dbReference type="EMBL" id="CP003629">
    <property type="protein sequence ID" value="AFQ44283.1"/>
    <property type="molecule type" value="Genomic_DNA"/>
</dbReference>
<dbReference type="InterPro" id="IPR000060">
    <property type="entry name" value="BCCT_transptr"/>
</dbReference>
<evidence type="ECO:0000256" key="1">
    <source>
        <dbReference type="ARBA" id="ARBA00004651"/>
    </source>
</evidence>
<reference evidence="10" key="2">
    <citation type="submission" date="2012-08" db="EMBL/GenBank/DDBJ databases">
        <title>Finished genome of Desulfosporosinus meridiei DSM 13257.</title>
        <authorList>
            <person name="Huntemann M."/>
            <person name="Wei C.-L."/>
            <person name="Han J."/>
            <person name="Detter J.C."/>
            <person name="Han C."/>
            <person name="Davenport K."/>
            <person name="Daligault H."/>
            <person name="Erkkila T."/>
            <person name="Gu W."/>
            <person name="Munk A.C.C."/>
            <person name="Teshima H."/>
            <person name="Xu Y."/>
            <person name="Chain P."/>
            <person name="Tapia R."/>
            <person name="Chen A."/>
            <person name="Krypides N."/>
            <person name="Mavromatis K."/>
            <person name="Markowitz V."/>
            <person name="Szeto E."/>
            <person name="Ivanova N."/>
            <person name="Mikhailova N."/>
            <person name="Ovchinnikova G."/>
            <person name="Pagani I."/>
            <person name="Pati A."/>
            <person name="Goodwin L."/>
            <person name="Peters L."/>
            <person name="Pitluck S."/>
            <person name="Woyke T."/>
            <person name="Pester M."/>
            <person name="Spring S."/>
            <person name="Ollivier B."/>
            <person name="Rattei T."/>
            <person name="Klenk H.-P."/>
            <person name="Wagner M."/>
            <person name="Loy A."/>
        </authorList>
    </citation>
    <scope>NUCLEOTIDE SEQUENCE [LARGE SCALE GENOMIC DNA]</scope>
    <source>
        <strain evidence="10">ATCC BAA-275 / DSM 13257 / NCIMB 13706 / S10</strain>
    </source>
</reference>
<evidence type="ECO:0000256" key="8">
    <source>
        <dbReference type="SAM" id="Phobius"/>
    </source>
</evidence>
<feature type="transmembrane region" description="Helical" evidence="8">
    <location>
        <begin position="351"/>
        <end position="376"/>
    </location>
</feature>
<keyword evidence="10" id="KW-1185">Reference proteome</keyword>
<evidence type="ECO:0000256" key="3">
    <source>
        <dbReference type="ARBA" id="ARBA00022448"/>
    </source>
</evidence>
<keyword evidence="4" id="KW-1003">Cell membrane</keyword>
<proteinExistence type="inferred from homology"/>
<dbReference type="eggNOG" id="COG1292">
    <property type="taxonomic scope" value="Bacteria"/>
</dbReference>
<dbReference type="STRING" id="768704.Desmer_2354"/>
<evidence type="ECO:0000256" key="7">
    <source>
        <dbReference type="ARBA" id="ARBA00023136"/>
    </source>
</evidence>
<evidence type="ECO:0000256" key="6">
    <source>
        <dbReference type="ARBA" id="ARBA00022989"/>
    </source>
</evidence>
<accession>J7IYZ8</accession>
<dbReference type="PANTHER" id="PTHR30047">
    <property type="entry name" value="HIGH-AFFINITY CHOLINE TRANSPORT PROTEIN-RELATED"/>
    <property type="match status" value="1"/>
</dbReference>
<dbReference type="GO" id="GO:0005886">
    <property type="term" value="C:plasma membrane"/>
    <property type="evidence" value="ECO:0007669"/>
    <property type="project" value="UniProtKB-SubCell"/>
</dbReference>
<gene>
    <name evidence="9" type="ordered locus">Desmer_2354</name>
</gene>
<feature type="transmembrane region" description="Helical" evidence="8">
    <location>
        <begin position="449"/>
        <end position="468"/>
    </location>
</feature>
<feature type="transmembrane region" description="Helical" evidence="8">
    <location>
        <begin position="188"/>
        <end position="207"/>
    </location>
</feature>
<keyword evidence="3" id="KW-0813">Transport</keyword>
<evidence type="ECO:0000256" key="2">
    <source>
        <dbReference type="ARBA" id="ARBA00005658"/>
    </source>
</evidence>
<dbReference type="GO" id="GO:0022857">
    <property type="term" value="F:transmembrane transporter activity"/>
    <property type="evidence" value="ECO:0007669"/>
    <property type="project" value="InterPro"/>
</dbReference>
<dbReference type="NCBIfam" id="TIGR00842">
    <property type="entry name" value="bcct"/>
    <property type="match status" value="1"/>
</dbReference>
<feature type="transmembrane region" description="Helical" evidence="8">
    <location>
        <begin position="474"/>
        <end position="494"/>
    </location>
</feature>
<feature type="transmembrane region" description="Helical" evidence="8">
    <location>
        <begin position="321"/>
        <end position="339"/>
    </location>
</feature>
<dbReference type="Pfam" id="PF02028">
    <property type="entry name" value="BCCT"/>
    <property type="match status" value="1"/>
</dbReference>
<evidence type="ECO:0000256" key="4">
    <source>
        <dbReference type="ARBA" id="ARBA00022475"/>
    </source>
</evidence>
<evidence type="ECO:0000313" key="9">
    <source>
        <dbReference type="EMBL" id="AFQ44283.1"/>
    </source>
</evidence>
<evidence type="ECO:0000313" key="10">
    <source>
        <dbReference type="Proteomes" id="UP000005262"/>
    </source>
</evidence>
<comment type="subcellular location">
    <subcellularLocation>
        <location evidence="1">Cell membrane</location>
        <topology evidence="1">Multi-pass membrane protein</topology>
    </subcellularLocation>
</comment>
<keyword evidence="6 8" id="KW-1133">Transmembrane helix</keyword>
<feature type="transmembrane region" description="Helical" evidence="8">
    <location>
        <begin position="142"/>
        <end position="160"/>
    </location>
</feature>
<keyword evidence="7 8" id="KW-0472">Membrane</keyword>
<dbReference type="Proteomes" id="UP000005262">
    <property type="component" value="Chromosome"/>
</dbReference>
<name>J7IYZ8_DESMD</name>
<keyword evidence="5 8" id="KW-0812">Transmembrane</keyword>
<dbReference type="PANTHER" id="PTHR30047:SF7">
    <property type="entry name" value="HIGH-AFFINITY CHOLINE TRANSPORT PROTEIN"/>
    <property type="match status" value="1"/>
</dbReference>
<feature type="transmembrane region" description="Helical" evidence="8">
    <location>
        <begin position="396"/>
        <end position="422"/>
    </location>
</feature>
<reference evidence="9 10" key="1">
    <citation type="journal article" date="2012" name="J. Bacteriol.">
        <title>Complete genome sequences of Desulfosporosinus orientis DSM765T, Desulfosporosinus youngiae DSM17734T, Desulfosporosinus meridiei DSM13257T, and Desulfosporosinus acidiphilus DSM22704T.</title>
        <authorList>
            <person name="Pester M."/>
            <person name="Brambilla E."/>
            <person name="Alazard D."/>
            <person name="Rattei T."/>
            <person name="Weinmaier T."/>
            <person name="Han J."/>
            <person name="Lucas S."/>
            <person name="Lapidus A."/>
            <person name="Cheng J.F."/>
            <person name="Goodwin L."/>
            <person name="Pitluck S."/>
            <person name="Peters L."/>
            <person name="Ovchinnikova G."/>
            <person name="Teshima H."/>
            <person name="Detter J.C."/>
            <person name="Han C.S."/>
            <person name="Tapia R."/>
            <person name="Land M.L."/>
            <person name="Hauser L."/>
            <person name="Kyrpides N.C."/>
            <person name="Ivanova N.N."/>
            <person name="Pagani I."/>
            <person name="Huntmann M."/>
            <person name="Wei C.L."/>
            <person name="Davenport K.W."/>
            <person name="Daligault H."/>
            <person name="Chain P.S."/>
            <person name="Chen A."/>
            <person name="Mavromatis K."/>
            <person name="Markowitz V."/>
            <person name="Szeto E."/>
            <person name="Mikhailova N."/>
            <person name="Pati A."/>
            <person name="Wagner M."/>
            <person name="Woyke T."/>
            <person name="Ollivier B."/>
            <person name="Klenk H.P."/>
            <person name="Spring S."/>
            <person name="Loy A."/>
        </authorList>
    </citation>
    <scope>NUCLEOTIDE SEQUENCE [LARGE SCALE GENOMIC DNA]</scope>
    <source>
        <strain evidence="10">ATCC BAA-275 / DSM 13257 / NCIMB 13706 / S10</strain>
    </source>
</reference>
<feature type="transmembrane region" description="Helical" evidence="8">
    <location>
        <begin position="49"/>
        <end position="69"/>
    </location>
</feature>
<sequence>MKSVSKVDKPILWSSLIISAAFVVATLVTPSGVSKIFNTVFSFFTKNLGWVYMLTAAMFVVFCIGLAVSKYGNIKLSKDDEEPEYSRGSWFAMLFAAGMGVGLVFWGAAEPIMHFDTSPFADSKTPEAATIAMRTVLFHWGLHPWALYAVVALALAYFQFRKGLPGLISSTLYPLIGEKGIRGPIGKIIDAIAVIVTLFGVATSLGLGAQQLTTGMSFQFGIPNTTTVALVLIAIITGLFTISAVTGIDKGIKFLSNTNMVIAFLLMFFLLFIGPTRYILNVFTESIGSYLQNIVSLSFFVDTQGIVAKHTGYDWIGSWTVFYWAWWITWAPFVGSFIARISKGRTIREFMVGILIAPTLLSAMWFSIIGGSALYIELYGSGGIGAAVAKDVPSGIFVMLSHFPLGGLMAVLTMILLSIFFITSADSATFVIGMFTSGGELNPDNRLKIVWGVVEGALAAMLLIAGGLSAVQTVSFVFSFPFMVIMILMVVSLLKALGKSNHNQANYDLKASNEGKAANL</sequence>
<organism evidence="9 10">
    <name type="scientific">Desulfosporosinus meridiei (strain ATCC BAA-275 / DSM 13257 / KCTC 12902 / NCIMB 13706 / S10)</name>
    <dbReference type="NCBI Taxonomy" id="768704"/>
    <lineage>
        <taxon>Bacteria</taxon>
        <taxon>Bacillati</taxon>
        <taxon>Bacillota</taxon>
        <taxon>Clostridia</taxon>
        <taxon>Eubacteriales</taxon>
        <taxon>Desulfitobacteriaceae</taxon>
        <taxon>Desulfosporosinus</taxon>
    </lineage>
</organism>
<feature type="transmembrane region" description="Helical" evidence="8">
    <location>
        <begin position="260"/>
        <end position="280"/>
    </location>
</feature>
<dbReference type="RefSeq" id="WP_014903197.1">
    <property type="nucleotide sequence ID" value="NC_018515.1"/>
</dbReference>
<protein>
    <submittedName>
        <fullName evidence="9">Choline/carnitine/betaine transport</fullName>
    </submittedName>
</protein>
<dbReference type="InterPro" id="IPR018093">
    <property type="entry name" value="BCCT_CS"/>
</dbReference>
<dbReference type="HOGENOM" id="CLU_010118_5_0_9"/>